<comment type="caution">
    <text evidence="1">The sequence shown here is derived from an EMBL/GenBank/DDBJ whole genome shotgun (WGS) entry which is preliminary data.</text>
</comment>
<sequence>MVHGQVPPNDYQYFINDIDIYFSSENLDIFDYKNLIIFEVSFIIILCSWLF</sequence>
<gene>
    <name evidence="1" type="ORF">P3TCK_07229</name>
</gene>
<dbReference type="EMBL" id="AAPH01000040">
    <property type="protein sequence ID" value="EAS41139.1"/>
    <property type="molecule type" value="Genomic_DNA"/>
</dbReference>
<name>Q1YXV8_9GAMM</name>
<dbReference type="Proteomes" id="UP000003789">
    <property type="component" value="Unassembled WGS sequence"/>
</dbReference>
<evidence type="ECO:0000313" key="2">
    <source>
        <dbReference type="Proteomes" id="UP000003789"/>
    </source>
</evidence>
<dbReference type="AlphaFoldDB" id="Q1YXV8"/>
<accession>Q1YXV8</accession>
<organism evidence="1 2">
    <name type="scientific">Photobacterium profundum 3TCK</name>
    <dbReference type="NCBI Taxonomy" id="314280"/>
    <lineage>
        <taxon>Bacteria</taxon>
        <taxon>Pseudomonadati</taxon>
        <taxon>Pseudomonadota</taxon>
        <taxon>Gammaproteobacteria</taxon>
        <taxon>Vibrionales</taxon>
        <taxon>Vibrionaceae</taxon>
        <taxon>Photobacterium</taxon>
    </lineage>
</organism>
<reference evidence="1 2" key="1">
    <citation type="submission" date="2006-03" db="EMBL/GenBank/DDBJ databases">
        <authorList>
            <person name="Bartlett D.H."/>
            <person name="Valle G."/>
            <person name="Lauro F.M."/>
            <person name="Vezzi A."/>
            <person name="Simonato F."/>
            <person name="Eloe E."/>
            <person name="Vitulo N."/>
            <person name="Stratton T.K."/>
            <person name="D'angelo M."/>
            <person name="Ferriera S."/>
            <person name="Johnson J."/>
            <person name="Kravitz S."/>
            <person name="Beeson K."/>
            <person name="Sutton G."/>
            <person name="Rogers Y."/>
            <person name="Friedman R."/>
            <person name="Frazier M."/>
            <person name="Venter J.C."/>
        </authorList>
    </citation>
    <scope>NUCLEOTIDE SEQUENCE [LARGE SCALE GENOMIC DNA]</scope>
    <source>
        <strain evidence="1 2">3TCK</strain>
    </source>
</reference>
<proteinExistence type="predicted"/>
<evidence type="ECO:0000313" key="1">
    <source>
        <dbReference type="EMBL" id="EAS41139.1"/>
    </source>
</evidence>
<dbReference type="HOGENOM" id="CLU_3102032_0_0_6"/>
<protein>
    <submittedName>
        <fullName evidence="1">Uncharacterized protein</fullName>
    </submittedName>
</protein>